<accession>A0A1Y2LMQ9</accession>
<dbReference type="InParanoid" id="A0A1Y2LMQ9"/>
<dbReference type="Proteomes" id="UP000193240">
    <property type="component" value="Unassembled WGS sequence"/>
</dbReference>
<dbReference type="EMBL" id="KZ107859">
    <property type="protein sequence ID" value="OSS44178.1"/>
    <property type="molecule type" value="Genomic_DNA"/>
</dbReference>
<gene>
    <name evidence="2" type="ORF">B5807_11242</name>
</gene>
<feature type="compositionally biased region" description="Low complexity" evidence="1">
    <location>
        <begin position="34"/>
        <end position="59"/>
    </location>
</feature>
<organism evidence="2 3">
    <name type="scientific">Epicoccum nigrum</name>
    <name type="common">Soil fungus</name>
    <name type="synonym">Epicoccum purpurascens</name>
    <dbReference type="NCBI Taxonomy" id="105696"/>
    <lineage>
        <taxon>Eukaryota</taxon>
        <taxon>Fungi</taxon>
        <taxon>Dikarya</taxon>
        <taxon>Ascomycota</taxon>
        <taxon>Pezizomycotina</taxon>
        <taxon>Dothideomycetes</taxon>
        <taxon>Pleosporomycetidae</taxon>
        <taxon>Pleosporales</taxon>
        <taxon>Pleosporineae</taxon>
        <taxon>Didymellaceae</taxon>
        <taxon>Epicoccum</taxon>
    </lineage>
</organism>
<evidence type="ECO:0000313" key="3">
    <source>
        <dbReference type="Proteomes" id="UP000193240"/>
    </source>
</evidence>
<feature type="region of interest" description="Disordered" evidence="1">
    <location>
        <begin position="1"/>
        <end position="81"/>
    </location>
</feature>
<dbReference type="OMA" id="AMPPFGP"/>
<name>A0A1Y2LMQ9_EPING</name>
<proteinExistence type="predicted"/>
<dbReference type="AlphaFoldDB" id="A0A1Y2LMQ9"/>
<sequence>MIPSMQPSRPKLPSQPTHIQQQRRTTHSPPQPQPAQQQQQPTHTHAPPGSSQGSKPKSQIEAMPPTRTPPMSLSAPAKSAYDAATRHPVFFTSSLRKLPFPMPQVGSAGWSPVASGYVLERERGRGQGGVGTKL</sequence>
<protein>
    <submittedName>
        <fullName evidence="2">Uncharacterized protein</fullName>
    </submittedName>
</protein>
<feature type="compositionally biased region" description="Polar residues" evidence="1">
    <location>
        <begin position="14"/>
        <end position="23"/>
    </location>
</feature>
<evidence type="ECO:0000313" key="2">
    <source>
        <dbReference type="EMBL" id="OSS44178.1"/>
    </source>
</evidence>
<reference evidence="2 3" key="1">
    <citation type="journal article" date="2017" name="Genome Announc.">
        <title>Genome sequence of the saprophytic ascomycete Epicoccum nigrum ICMP 19927 strain isolated from New Zealand.</title>
        <authorList>
            <person name="Fokin M."/>
            <person name="Fleetwood D."/>
            <person name="Weir B.S."/>
            <person name="Villas-Boas S.G."/>
        </authorList>
    </citation>
    <scope>NUCLEOTIDE SEQUENCE [LARGE SCALE GENOMIC DNA]</scope>
    <source>
        <strain evidence="2 3">ICMP 19927</strain>
    </source>
</reference>
<evidence type="ECO:0000256" key="1">
    <source>
        <dbReference type="SAM" id="MobiDB-lite"/>
    </source>
</evidence>
<keyword evidence="3" id="KW-1185">Reference proteome</keyword>
<dbReference type="STRING" id="105696.A0A1Y2LMQ9"/>